<comment type="caution">
    <text evidence="1">The sequence shown here is derived from an EMBL/GenBank/DDBJ whole genome shotgun (WGS) entry which is preliminary data.</text>
</comment>
<reference evidence="2" key="1">
    <citation type="submission" date="2013-09" db="EMBL/GenBank/DDBJ databases">
        <title>Corchorus olitorius genome sequencing.</title>
        <authorList>
            <person name="Alam M."/>
            <person name="Haque M.S."/>
            <person name="Islam M.S."/>
            <person name="Emdad E.M."/>
            <person name="Islam M.M."/>
            <person name="Ahmed B."/>
            <person name="Halim A."/>
            <person name="Hossen Q.M.M."/>
            <person name="Hossain M.Z."/>
            <person name="Ahmed R."/>
            <person name="Khan M.M."/>
            <person name="Islam R."/>
            <person name="Rashid M.M."/>
            <person name="Khan S.A."/>
            <person name="Rahman M.S."/>
            <person name="Alam M."/>
            <person name="Yahiya A.S."/>
            <person name="Khan M.S."/>
            <person name="Azam M.S."/>
            <person name="Haque T."/>
            <person name="Lashkar M.Z.H."/>
            <person name="Akhand A.I."/>
            <person name="Morshed G."/>
            <person name="Roy S."/>
            <person name="Uddin K.S."/>
            <person name="Rabeya T."/>
            <person name="Hossain A.S."/>
            <person name="Chowdhury A."/>
            <person name="Snigdha A.R."/>
            <person name="Mortoza M.S."/>
            <person name="Matin S.A."/>
            <person name="Hoque S.M.E."/>
            <person name="Islam M.K."/>
            <person name="Roy D.K."/>
            <person name="Haider R."/>
            <person name="Moosa M.M."/>
            <person name="Elias S.M."/>
            <person name="Hasan A.M."/>
            <person name="Jahan S."/>
            <person name="Shafiuddin M."/>
            <person name="Mahmood N."/>
            <person name="Shommy N.S."/>
        </authorList>
    </citation>
    <scope>NUCLEOTIDE SEQUENCE [LARGE SCALE GENOMIC DNA]</scope>
    <source>
        <strain evidence="2">cv. O-4</strain>
    </source>
</reference>
<dbReference type="EMBL" id="AWUE01012698">
    <property type="protein sequence ID" value="OMP08489.1"/>
    <property type="molecule type" value="Genomic_DNA"/>
</dbReference>
<evidence type="ECO:0000313" key="2">
    <source>
        <dbReference type="Proteomes" id="UP000187203"/>
    </source>
</evidence>
<dbReference type="AlphaFoldDB" id="A0A1R3KN53"/>
<organism evidence="1 2">
    <name type="scientific">Corchorus olitorius</name>
    <dbReference type="NCBI Taxonomy" id="93759"/>
    <lineage>
        <taxon>Eukaryota</taxon>
        <taxon>Viridiplantae</taxon>
        <taxon>Streptophyta</taxon>
        <taxon>Embryophyta</taxon>
        <taxon>Tracheophyta</taxon>
        <taxon>Spermatophyta</taxon>
        <taxon>Magnoliopsida</taxon>
        <taxon>eudicotyledons</taxon>
        <taxon>Gunneridae</taxon>
        <taxon>Pentapetalae</taxon>
        <taxon>rosids</taxon>
        <taxon>malvids</taxon>
        <taxon>Malvales</taxon>
        <taxon>Malvaceae</taxon>
        <taxon>Grewioideae</taxon>
        <taxon>Apeibeae</taxon>
        <taxon>Corchorus</taxon>
    </lineage>
</organism>
<accession>A0A1R3KN53</accession>
<protein>
    <submittedName>
        <fullName evidence="1">Uncharacterized protein</fullName>
    </submittedName>
</protein>
<evidence type="ECO:0000313" key="1">
    <source>
        <dbReference type="EMBL" id="OMP08489.1"/>
    </source>
</evidence>
<gene>
    <name evidence="1" type="ORF">COLO4_06425</name>
</gene>
<proteinExistence type="predicted"/>
<sequence length="43" mass="4877">MWTQSIKEAAKGMIDGNKCKGHSVRFFGFKKKTRVDVLFLGIC</sequence>
<name>A0A1R3KN53_9ROSI</name>
<keyword evidence="2" id="KW-1185">Reference proteome</keyword>
<dbReference type="Proteomes" id="UP000187203">
    <property type="component" value="Unassembled WGS sequence"/>
</dbReference>